<dbReference type="EMBL" id="NQKQ01000011">
    <property type="protein sequence ID" value="PAA11754.1"/>
    <property type="molecule type" value="Genomic_DNA"/>
</dbReference>
<comment type="caution">
    <text evidence="12">The sequence shown here is derived from an EMBL/GenBank/DDBJ whole genome shotgun (WGS) entry which is preliminary data.</text>
</comment>
<evidence type="ECO:0000256" key="8">
    <source>
        <dbReference type="SAM" id="Coils"/>
    </source>
</evidence>
<evidence type="ECO:0000256" key="4">
    <source>
        <dbReference type="ARBA" id="ARBA00022741"/>
    </source>
</evidence>
<comment type="subcellular location">
    <subcellularLocation>
        <location evidence="1">Membrane</location>
    </subcellularLocation>
</comment>
<evidence type="ECO:0000259" key="11">
    <source>
        <dbReference type="Pfam" id="PF19044"/>
    </source>
</evidence>
<dbReference type="InterPro" id="IPR051162">
    <property type="entry name" value="T4SS_component"/>
</dbReference>
<reference evidence="12 13" key="1">
    <citation type="submission" date="2017-08" db="EMBL/GenBank/DDBJ databases">
        <title>Genomic and metabolic characterisation of spoilage-associated Pseudomonas species.</title>
        <authorList>
            <person name="Stanborough T."/>
            <person name="Fegan N."/>
            <person name="Powell S.M."/>
            <person name="Singh T."/>
            <person name="Tamplin M.L."/>
            <person name="Chandry P.S."/>
        </authorList>
    </citation>
    <scope>NUCLEOTIDE SEQUENCE [LARGE SCALE GENOMIC DNA]</scope>
    <source>
        <strain evidence="12 13">F1801</strain>
    </source>
</reference>
<dbReference type="Pfam" id="PF05101">
    <property type="entry name" value="VirB3"/>
    <property type="match status" value="1"/>
</dbReference>
<evidence type="ECO:0000256" key="5">
    <source>
        <dbReference type="ARBA" id="ARBA00022840"/>
    </source>
</evidence>
<dbReference type="InterPro" id="IPR043964">
    <property type="entry name" value="P-loop_TraG"/>
</dbReference>
<dbReference type="Pfam" id="PF03135">
    <property type="entry name" value="CagE_TrbE_VirB"/>
    <property type="match status" value="1"/>
</dbReference>
<dbReference type="AlphaFoldDB" id="A0A267AIY5"/>
<accession>A0A267AIY5</accession>
<dbReference type="Gene3D" id="3.40.50.300">
    <property type="entry name" value="P-loop containing nucleotide triphosphate hydrolases"/>
    <property type="match status" value="1"/>
</dbReference>
<feature type="domain" description="TraG P-loop" evidence="11">
    <location>
        <begin position="536"/>
        <end position="838"/>
    </location>
</feature>
<dbReference type="RefSeq" id="WP_095036801.1">
    <property type="nucleotide sequence ID" value="NZ_NQKQ01000011.1"/>
</dbReference>
<organism evidence="12 13">
    <name type="scientific">Pseudomonas fragi</name>
    <dbReference type="NCBI Taxonomy" id="296"/>
    <lineage>
        <taxon>Bacteria</taxon>
        <taxon>Pseudomonadati</taxon>
        <taxon>Pseudomonadota</taxon>
        <taxon>Gammaproteobacteria</taxon>
        <taxon>Pseudomonadales</taxon>
        <taxon>Pseudomonadaceae</taxon>
        <taxon>Pseudomonas</taxon>
    </lineage>
</organism>
<name>A0A267AIY5_PSEFR</name>
<evidence type="ECO:0000256" key="3">
    <source>
        <dbReference type="ARBA" id="ARBA00022692"/>
    </source>
</evidence>
<evidence type="ECO:0000313" key="12">
    <source>
        <dbReference type="EMBL" id="PAA11754.1"/>
    </source>
</evidence>
<dbReference type="Pfam" id="PF19044">
    <property type="entry name" value="P-loop_TraG"/>
    <property type="match status" value="1"/>
</dbReference>
<evidence type="ECO:0000256" key="2">
    <source>
        <dbReference type="ARBA" id="ARBA00006512"/>
    </source>
</evidence>
<keyword evidence="3 9" id="KW-0812">Transmembrane</keyword>
<dbReference type="GO" id="GO:0005524">
    <property type="term" value="F:ATP binding"/>
    <property type="evidence" value="ECO:0007669"/>
    <property type="project" value="UniProtKB-KW"/>
</dbReference>
<keyword evidence="8" id="KW-0175">Coiled coil</keyword>
<gene>
    <name evidence="12" type="ORF">CJU81_12120</name>
</gene>
<sequence>MSKLYKALCRPAMLFGAPVTLVVVVAFFLFLLGIYLDKGVWLLIPLVVYGLGVPTRKDEHYYSLLYIKLRTALNIRSSRYFKSPSIQACHYDPVDVQEFVNQMKLNDRTPFEKIIPYSTILTDDIVKTRDGDLISTWQLLGDTFEFDSVESLANSANSINTLLKGFSGYPLTFYVHSVRENFYDCFDSASGNAFADRVSELYYQGIKYHTFKSNILYFSVAYRPFNLLDKSENRGLSLEQKKQQLLSSIAEMEEIRGRLFAALYKYSARPLGRFESKGVVYSNQVSFYNFLVSGVRQPVRVGTSPLYELIGGGDVYFGRDTGQITVRGGNRFFRSLEIKEFSSREINAGILDILLYADIEYVMTQSFTLMSKSEALKHIKSLEKQLKSIEDDAVSQREDLERAKDELTSGEISFGKYHFTLFVYADKYEALVKDTNALAASFTDLGLIVTLSTLSLAPAFCAQLPGVYHLRPRLAAISSANFSELASFHNFYTGKRDNTCWGEAISILKTPGKQAYYLNLHNVDFYKSDFGEKSLANTSVIGTAGAGKTMLLSFLAIMLQKYNRVDSFSESAQSKKMTLVFLDKDRGAELNIRALGGEYFSVKSGESTGWNPFYLPKSRRNSAFIKSLIKLLVTRNGESISSREETLISKSVDAVLDMEPLDNRQHGITRMLEHMSEATTELERKNGLVVRLAHWAQGGQFGWVFDNAEDSFDITQSSIFGVDGTEFLDDRDTCTPIAFYLLFRITQLLDGRRMVIFLDEFWKWLGDVAFKDFVYNKLKTIRKLNGLVIPATQSPDEILKSDISRAVVEVCGTQIFMANPQADYDDYVHGFKITPQAFAIIKSLDPASRQFVIKKSSFKKGDEKSFYSLVTLDLTGLGKYTKVLSSSADNLEVFDSLFKDRMLPDEWLGSYLELSV</sequence>
<evidence type="ECO:0000259" key="10">
    <source>
        <dbReference type="Pfam" id="PF03135"/>
    </source>
</evidence>
<keyword evidence="4" id="KW-0547">Nucleotide-binding</keyword>
<dbReference type="InterPro" id="IPR007792">
    <property type="entry name" value="T4SS_VirB3/TrbD/AvhB"/>
</dbReference>
<feature type="coiled-coil region" evidence="8">
    <location>
        <begin position="372"/>
        <end position="406"/>
    </location>
</feature>
<dbReference type="InterPro" id="IPR027417">
    <property type="entry name" value="P-loop_NTPase"/>
</dbReference>
<protein>
    <submittedName>
        <fullName evidence="12">ATPase</fullName>
    </submittedName>
</protein>
<keyword evidence="7 9" id="KW-0472">Membrane</keyword>
<evidence type="ECO:0000256" key="7">
    <source>
        <dbReference type="ARBA" id="ARBA00023136"/>
    </source>
</evidence>
<feature type="transmembrane region" description="Helical" evidence="9">
    <location>
        <begin position="12"/>
        <end position="36"/>
    </location>
</feature>
<dbReference type="Gene3D" id="1.10.8.730">
    <property type="match status" value="1"/>
</dbReference>
<dbReference type="Proteomes" id="UP000215861">
    <property type="component" value="Unassembled WGS sequence"/>
</dbReference>
<keyword evidence="6 9" id="KW-1133">Transmembrane helix</keyword>
<dbReference type="SUPFAM" id="SSF52540">
    <property type="entry name" value="P-loop containing nucleoside triphosphate hydrolases"/>
    <property type="match status" value="1"/>
</dbReference>
<evidence type="ECO:0000256" key="6">
    <source>
        <dbReference type="ARBA" id="ARBA00022989"/>
    </source>
</evidence>
<proteinExistence type="inferred from homology"/>
<evidence type="ECO:0000256" key="1">
    <source>
        <dbReference type="ARBA" id="ARBA00004370"/>
    </source>
</evidence>
<dbReference type="GO" id="GO:0016020">
    <property type="term" value="C:membrane"/>
    <property type="evidence" value="ECO:0007669"/>
    <property type="project" value="UniProtKB-SubCell"/>
</dbReference>
<keyword evidence="5" id="KW-0067">ATP-binding</keyword>
<dbReference type="PANTHER" id="PTHR30121:SF12">
    <property type="entry name" value="TYPE IV SECRETION SYSTEM PROTEIN CAGE"/>
    <property type="match status" value="1"/>
</dbReference>
<dbReference type="OrthoDB" id="5555485at2"/>
<evidence type="ECO:0000256" key="9">
    <source>
        <dbReference type="SAM" id="Phobius"/>
    </source>
</evidence>
<evidence type="ECO:0000313" key="13">
    <source>
        <dbReference type="Proteomes" id="UP000215861"/>
    </source>
</evidence>
<dbReference type="PANTHER" id="PTHR30121">
    <property type="entry name" value="UNCHARACTERIZED PROTEIN YJGR-RELATED"/>
    <property type="match status" value="1"/>
</dbReference>
<comment type="similarity">
    <text evidence="2">Belongs to the TrbE/VirB4 family.</text>
</comment>
<feature type="domain" description="CagE TrbE VirB component of type IV transporter system central" evidence="10">
    <location>
        <begin position="271"/>
        <end position="473"/>
    </location>
</feature>
<dbReference type="InterPro" id="IPR018145">
    <property type="entry name" value="CagE_TrbE_VirB_cntrl_dom"/>
</dbReference>